<feature type="compositionally biased region" description="Polar residues" evidence="1">
    <location>
        <begin position="50"/>
        <end position="76"/>
    </location>
</feature>
<dbReference type="EMBL" id="ML769589">
    <property type="protein sequence ID" value="KAE9392693.1"/>
    <property type="molecule type" value="Genomic_DNA"/>
</dbReference>
<reference evidence="2" key="1">
    <citation type="journal article" date="2019" name="Environ. Microbiol.">
        <title>Fungal ecological strategies reflected in gene transcription - a case study of two litter decomposers.</title>
        <authorList>
            <person name="Barbi F."/>
            <person name="Kohler A."/>
            <person name="Barry K."/>
            <person name="Baskaran P."/>
            <person name="Daum C."/>
            <person name="Fauchery L."/>
            <person name="Ihrmark K."/>
            <person name="Kuo A."/>
            <person name="LaButti K."/>
            <person name="Lipzen A."/>
            <person name="Morin E."/>
            <person name="Grigoriev I.V."/>
            <person name="Henrissat B."/>
            <person name="Lindahl B."/>
            <person name="Martin F."/>
        </authorList>
    </citation>
    <scope>NUCLEOTIDE SEQUENCE</scope>
    <source>
        <strain evidence="2">JB14</strain>
    </source>
</reference>
<organism evidence="2 3">
    <name type="scientific">Gymnopus androsaceus JB14</name>
    <dbReference type="NCBI Taxonomy" id="1447944"/>
    <lineage>
        <taxon>Eukaryota</taxon>
        <taxon>Fungi</taxon>
        <taxon>Dikarya</taxon>
        <taxon>Basidiomycota</taxon>
        <taxon>Agaricomycotina</taxon>
        <taxon>Agaricomycetes</taxon>
        <taxon>Agaricomycetidae</taxon>
        <taxon>Agaricales</taxon>
        <taxon>Marasmiineae</taxon>
        <taxon>Omphalotaceae</taxon>
        <taxon>Gymnopus</taxon>
    </lineage>
</organism>
<name>A0A6A4H4N9_9AGAR</name>
<dbReference type="Proteomes" id="UP000799118">
    <property type="component" value="Unassembled WGS sequence"/>
</dbReference>
<gene>
    <name evidence="2" type="ORF">BT96DRAFT_944424</name>
</gene>
<accession>A0A6A4H4N9</accession>
<feature type="region of interest" description="Disordered" evidence="1">
    <location>
        <begin position="42"/>
        <end position="108"/>
    </location>
</feature>
<evidence type="ECO:0000256" key="1">
    <source>
        <dbReference type="SAM" id="MobiDB-lite"/>
    </source>
</evidence>
<keyword evidence="3" id="KW-1185">Reference proteome</keyword>
<proteinExistence type="predicted"/>
<sequence>MRFSTGTNSMKRKSSLNLLKKLKASVGVSRKTESIPAYPKCVPYHPPSTPTESKCNSQTSSQASLGIRGSRSTLSPAANEHVVLNQQEHNQGPRPNPQVRARSHLGVG</sequence>
<dbReference type="AlphaFoldDB" id="A0A6A4H4N9"/>
<evidence type="ECO:0000313" key="2">
    <source>
        <dbReference type="EMBL" id="KAE9392693.1"/>
    </source>
</evidence>
<protein>
    <submittedName>
        <fullName evidence="2">Uncharacterized protein</fullName>
    </submittedName>
</protein>
<evidence type="ECO:0000313" key="3">
    <source>
        <dbReference type="Proteomes" id="UP000799118"/>
    </source>
</evidence>